<dbReference type="AlphaFoldDB" id="A0A167L4N7"/>
<sequence>MKFYLVIFILWSATYSLKTAASTVAEIQHLLTFIETSHCQYERNGSLHSAYDAKQHISKKYHYYQDDIESAEDFISLTASKSSLSGKPYFIHCRNNKPIKSSEWLLMELKAFRKQKK</sequence>
<protein>
    <submittedName>
        <fullName evidence="2">Uncharacterized protein</fullName>
    </submittedName>
</protein>
<feature type="chain" id="PRO_5007889689" evidence="1">
    <location>
        <begin position="21"/>
        <end position="117"/>
    </location>
</feature>
<dbReference type="RefSeq" id="WP_063367792.1">
    <property type="nucleotide sequence ID" value="NZ_AUYC01000025.1"/>
</dbReference>
<dbReference type="PATRIC" id="fig|1365248.3.peg.2095"/>
<evidence type="ECO:0000313" key="2">
    <source>
        <dbReference type="EMBL" id="KZN63803.1"/>
    </source>
</evidence>
<reference evidence="2 3" key="1">
    <citation type="submission" date="2013-07" db="EMBL/GenBank/DDBJ databases">
        <title>Comparative Genomic and Metabolomic Analysis of Twelve Strains of Pseudoalteromonas luteoviolacea.</title>
        <authorList>
            <person name="Vynne N.G."/>
            <person name="Mansson M."/>
            <person name="Gram L."/>
        </authorList>
    </citation>
    <scope>NUCLEOTIDE SEQUENCE [LARGE SCALE GENOMIC DNA]</scope>
    <source>
        <strain evidence="2 3">CPMOR-1</strain>
    </source>
</reference>
<dbReference type="EMBL" id="AUYC01000025">
    <property type="protein sequence ID" value="KZN63803.1"/>
    <property type="molecule type" value="Genomic_DNA"/>
</dbReference>
<feature type="signal peptide" evidence="1">
    <location>
        <begin position="1"/>
        <end position="20"/>
    </location>
</feature>
<comment type="caution">
    <text evidence="2">The sequence shown here is derived from an EMBL/GenBank/DDBJ whole genome shotgun (WGS) entry which is preliminary data.</text>
</comment>
<accession>A0A167L4N7</accession>
<dbReference type="InterPro" id="IPR035242">
    <property type="entry name" value="DUF5329"/>
</dbReference>
<evidence type="ECO:0000313" key="3">
    <source>
        <dbReference type="Proteomes" id="UP000076486"/>
    </source>
</evidence>
<keyword evidence="1" id="KW-0732">Signal</keyword>
<evidence type="ECO:0000256" key="1">
    <source>
        <dbReference type="SAM" id="SignalP"/>
    </source>
</evidence>
<gene>
    <name evidence="2" type="ORF">N473_15915</name>
</gene>
<name>A0A167L4N7_9GAMM</name>
<dbReference type="Proteomes" id="UP000076486">
    <property type="component" value="Unassembled WGS sequence"/>
</dbReference>
<dbReference type="Pfam" id="PF17263">
    <property type="entry name" value="DUF5329"/>
    <property type="match status" value="1"/>
</dbReference>
<organism evidence="2 3">
    <name type="scientific">Pseudoalteromonas luteoviolacea CPMOR-1</name>
    <dbReference type="NCBI Taxonomy" id="1365248"/>
    <lineage>
        <taxon>Bacteria</taxon>
        <taxon>Pseudomonadati</taxon>
        <taxon>Pseudomonadota</taxon>
        <taxon>Gammaproteobacteria</taxon>
        <taxon>Alteromonadales</taxon>
        <taxon>Pseudoalteromonadaceae</taxon>
        <taxon>Pseudoalteromonas</taxon>
    </lineage>
</organism>
<proteinExistence type="predicted"/>